<evidence type="ECO:0000256" key="3">
    <source>
        <dbReference type="SAM" id="Phobius"/>
    </source>
</evidence>
<keyword evidence="3" id="KW-0472">Membrane</keyword>
<comment type="caution">
    <text evidence="6">The sequence shown here is derived from an EMBL/GenBank/DDBJ whole genome shotgun (WGS) entry which is preliminary data.</text>
</comment>
<keyword evidence="3" id="KW-0812">Transmembrane</keyword>
<feature type="domain" description="Ig-like" evidence="5">
    <location>
        <begin position="237"/>
        <end position="311"/>
    </location>
</feature>
<dbReference type="InterPro" id="IPR003598">
    <property type="entry name" value="Ig_sub2"/>
</dbReference>
<dbReference type="Pfam" id="PF13927">
    <property type="entry name" value="Ig_3"/>
    <property type="match status" value="2"/>
</dbReference>
<dbReference type="FunFam" id="2.60.40.10:FF:000032">
    <property type="entry name" value="palladin isoform X1"/>
    <property type="match status" value="1"/>
</dbReference>
<accession>A0AAU9Y1R8</accession>
<dbReference type="CDD" id="cd00096">
    <property type="entry name" value="Ig"/>
    <property type="match status" value="2"/>
</dbReference>
<feature type="domain" description="Ig-like" evidence="5">
    <location>
        <begin position="49"/>
        <end position="126"/>
    </location>
</feature>
<proteinExistence type="predicted"/>
<dbReference type="EMBL" id="CALNXJ010000107">
    <property type="protein sequence ID" value="CAH3164723.1"/>
    <property type="molecule type" value="Genomic_DNA"/>
</dbReference>
<dbReference type="GO" id="GO:0070593">
    <property type="term" value="P:dendrite self-avoidance"/>
    <property type="evidence" value="ECO:0007669"/>
    <property type="project" value="TreeGrafter"/>
</dbReference>
<sequence length="396" mass="43344">MILCAKLNIFKGCMAWSSWSVCKECNQYRQRVEFNCSRTQESRPCICPPEINPELKNRSIAYNSSLQFICSLSGFPTPEILWTKDGVNLGNNNTFTIRQARFEDSGQYTCSAKNSEGSKNSTFWIEVAGVSPQITEPPRSQSLAEGYPVNLSCVASGIPTPTLVWTFNNGDLPSGINQTGYEGGSILVSPSVTREMNGTYKCTAKNKANTTSSSATLRVYGKASARVVSEKYITLIQGYALALTCKVNEETISVMWKKDGELITERAVIETRLDEKKSKLALTEVVEEDSGEYSCEARNKLGTVARSVVMVNVKGNSEAPSSSSSSSSSSLEWYYIGGPLAAVVFLLVLISYCKKRRETAPPHVPSRPNEGEDEVELDKLNAVVAIDDGATLYLSE</sequence>
<dbReference type="PROSITE" id="PS50835">
    <property type="entry name" value="IG_LIKE"/>
    <property type="match status" value="3"/>
</dbReference>
<keyword evidence="3" id="KW-1133">Transmembrane helix</keyword>
<dbReference type="InterPro" id="IPR013783">
    <property type="entry name" value="Ig-like_fold"/>
</dbReference>
<dbReference type="GO" id="GO:0030424">
    <property type="term" value="C:axon"/>
    <property type="evidence" value="ECO:0007669"/>
    <property type="project" value="TreeGrafter"/>
</dbReference>
<evidence type="ECO:0000256" key="1">
    <source>
        <dbReference type="ARBA" id="ARBA00023157"/>
    </source>
</evidence>
<dbReference type="InterPro" id="IPR036179">
    <property type="entry name" value="Ig-like_dom_sf"/>
</dbReference>
<dbReference type="InterPro" id="IPR003599">
    <property type="entry name" value="Ig_sub"/>
</dbReference>
<organism evidence="6 7">
    <name type="scientific">Pocillopora meandrina</name>
    <dbReference type="NCBI Taxonomy" id="46732"/>
    <lineage>
        <taxon>Eukaryota</taxon>
        <taxon>Metazoa</taxon>
        <taxon>Cnidaria</taxon>
        <taxon>Anthozoa</taxon>
        <taxon>Hexacorallia</taxon>
        <taxon>Scleractinia</taxon>
        <taxon>Astrocoeniina</taxon>
        <taxon>Pocilloporidae</taxon>
        <taxon>Pocillopora</taxon>
    </lineage>
</organism>
<dbReference type="Gene3D" id="2.60.40.10">
    <property type="entry name" value="Immunoglobulins"/>
    <property type="match status" value="3"/>
</dbReference>
<keyword evidence="1" id="KW-1015">Disulfide bond</keyword>
<dbReference type="AlphaFoldDB" id="A0AAU9Y1R8"/>
<feature type="domain" description="Ig-like" evidence="5">
    <location>
        <begin position="132"/>
        <end position="218"/>
    </location>
</feature>
<evidence type="ECO:0000259" key="5">
    <source>
        <dbReference type="PROSITE" id="PS50835"/>
    </source>
</evidence>
<keyword evidence="7" id="KW-1185">Reference proteome</keyword>
<keyword evidence="4" id="KW-0732">Signal</keyword>
<evidence type="ECO:0000313" key="6">
    <source>
        <dbReference type="EMBL" id="CAH3164723.1"/>
    </source>
</evidence>
<evidence type="ECO:0000256" key="4">
    <source>
        <dbReference type="SAM" id="SignalP"/>
    </source>
</evidence>
<gene>
    <name evidence="6" type="ORF">PMEA_00002381</name>
</gene>
<reference evidence="6 7" key="1">
    <citation type="submission" date="2022-05" db="EMBL/GenBank/DDBJ databases">
        <authorList>
            <consortium name="Genoscope - CEA"/>
            <person name="William W."/>
        </authorList>
    </citation>
    <scope>NUCLEOTIDE SEQUENCE [LARGE SCALE GENOMIC DNA]</scope>
</reference>
<feature type="signal peptide" evidence="4">
    <location>
        <begin position="1"/>
        <end position="15"/>
    </location>
</feature>
<dbReference type="SMART" id="SM00409">
    <property type="entry name" value="IG"/>
    <property type="match status" value="3"/>
</dbReference>
<dbReference type="InterPro" id="IPR007110">
    <property type="entry name" value="Ig-like_dom"/>
</dbReference>
<dbReference type="GO" id="GO:0005886">
    <property type="term" value="C:plasma membrane"/>
    <property type="evidence" value="ECO:0007669"/>
    <property type="project" value="TreeGrafter"/>
</dbReference>
<dbReference type="Proteomes" id="UP001159428">
    <property type="component" value="Unassembled WGS sequence"/>
</dbReference>
<dbReference type="PANTHER" id="PTHR10075:SF14">
    <property type="entry name" value="CELL ADHESION MOLECULE DSCAM2-RELATED"/>
    <property type="match status" value="1"/>
</dbReference>
<dbReference type="InterPro" id="IPR013098">
    <property type="entry name" value="Ig_I-set"/>
</dbReference>
<dbReference type="Pfam" id="PF07679">
    <property type="entry name" value="I-set"/>
    <property type="match status" value="1"/>
</dbReference>
<dbReference type="SMART" id="SM00408">
    <property type="entry name" value="IGc2"/>
    <property type="match status" value="3"/>
</dbReference>
<dbReference type="SUPFAM" id="SSF48726">
    <property type="entry name" value="Immunoglobulin"/>
    <property type="match status" value="3"/>
</dbReference>
<feature type="chain" id="PRO_5043336734" description="Ig-like domain-containing protein" evidence="4">
    <location>
        <begin position="16"/>
        <end position="396"/>
    </location>
</feature>
<name>A0AAU9Y1R8_9CNID</name>
<dbReference type="GO" id="GO:0098632">
    <property type="term" value="F:cell-cell adhesion mediator activity"/>
    <property type="evidence" value="ECO:0007669"/>
    <property type="project" value="TreeGrafter"/>
</dbReference>
<protein>
    <recommendedName>
        <fullName evidence="5">Ig-like domain-containing protein</fullName>
    </recommendedName>
</protein>
<dbReference type="PANTHER" id="PTHR10075">
    <property type="entry name" value="BASIGIN RELATED"/>
    <property type="match status" value="1"/>
</dbReference>
<dbReference type="GO" id="GO:0007411">
    <property type="term" value="P:axon guidance"/>
    <property type="evidence" value="ECO:0007669"/>
    <property type="project" value="TreeGrafter"/>
</dbReference>
<evidence type="ECO:0000313" key="7">
    <source>
        <dbReference type="Proteomes" id="UP001159428"/>
    </source>
</evidence>
<keyword evidence="2" id="KW-0393">Immunoglobulin domain</keyword>
<feature type="transmembrane region" description="Helical" evidence="3">
    <location>
        <begin position="333"/>
        <end position="353"/>
    </location>
</feature>
<dbReference type="GO" id="GO:0007156">
    <property type="term" value="P:homophilic cell adhesion via plasma membrane adhesion molecules"/>
    <property type="evidence" value="ECO:0007669"/>
    <property type="project" value="TreeGrafter"/>
</dbReference>
<evidence type="ECO:0000256" key="2">
    <source>
        <dbReference type="ARBA" id="ARBA00023319"/>
    </source>
</evidence>